<sequence length="65" mass="7314">QTTRASNLVPRTLSSGFGAREKRPRDEVALASFDRIECWGTQYTADSLLEMLLAMGIYRKCGVFE</sequence>
<evidence type="ECO:0000313" key="1">
    <source>
        <dbReference type="EMBL" id="CAH3103696.1"/>
    </source>
</evidence>
<protein>
    <submittedName>
        <fullName evidence="1">Uncharacterized protein</fullName>
    </submittedName>
</protein>
<proteinExistence type="predicted"/>
<reference evidence="1 2" key="1">
    <citation type="submission" date="2022-05" db="EMBL/GenBank/DDBJ databases">
        <authorList>
            <consortium name="Genoscope - CEA"/>
            <person name="William W."/>
        </authorList>
    </citation>
    <scope>NUCLEOTIDE SEQUENCE [LARGE SCALE GENOMIC DNA]</scope>
</reference>
<name>A0ABN8NCG5_9CNID</name>
<keyword evidence="2" id="KW-1185">Reference proteome</keyword>
<accession>A0ABN8NCG5</accession>
<dbReference type="Proteomes" id="UP001159405">
    <property type="component" value="Unassembled WGS sequence"/>
</dbReference>
<dbReference type="EMBL" id="CALNXK010000016">
    <property type="protein sequence ID" value="CAH3103696.1"/>
    <property type="molecule type" value="Genomic_DNA"/>
</dbReference>
<organism evidence="1 2">
    <name type="scientific">Porites lobata</name>
    <dbReference type="NCBI Taxonomy" id="104759"/>
    <lineage>
        <taxon>Eukaryota</taxon>
        <taxon>Metazoa</taxon>
        <taxon>Cnidaria</taxon>
        <taxon>Anthozoa</taxon>
        <taxon>Hexacorallia</taxon>
        <taxon>Scleractinia</taxon>
        <taxon>Fungiina</taxon>
        <taxon>Poritidae</taxon>
        <taxon>Porites</taxon>
    </lineage>
</organism>
<feature type="non-terminal residue" evidence="1">
    <location>
        <position position="1"/>
    </location>
</feature>
<feature type="non-terminal residue" evidence="1">
    <location>
        <position position="65"/>
    </location>
</feature>
<gene>
    <name evidence="1" type="ORF">PLOB_00011369</name>
</gene>
<comment type="caution">
    <text evidence="1">The sequence shown here is derived from an EMBL/GenBank/DDBJ whole genome shotgun (WGS) entry which is preliminary data.</text>
</comment>
<evidence type="ECO:0000313" key="2">
    <source>
        <dbReference type="Proteomes" id="UP001159405"/>
    </source>
</evidence>